<comment type="caution">
    <text evidence="1">The sequence shown here is derived from an EMBL/GenBank/DDBJ whole genome shotgun (WGS) entry which is preliminary data.</text>
</comment>
<accession>A0AAW7XEU4</accession>
<dbReference type="RefSeq" id="WP_303494443.1">
    <property type="nucleotide sequence ID" value="NZ_JAUOPB010000213.1"/>
</dbReference>
<dbReference type="Gene3D" id="2.60.120.260">
    <property type="entry name" value="Galactose-binding domain-like"/>
    <property type="match status" value="1"/>
</dbReference>
<proteinExistence type="predicted"/>
<evidence type="ECO:0000313" key="2">
    <source>
        <dbReference type="Proteomes" id="UP001169760"/>
    </source>
</evidence>
<reference evidence="1" key="1">
    <citation type="submission" date="2023-07" db="EMBL/GenBank/DDBJ databases">
        <title>Genome content predicts the carbon catabolic preferences of heterotrophic bacteria.</title>
        <authorList>
            <person name="Gralka M."/>
        </authorList>
    </citation>
    <scope>NUCLEOTIDE SEQUENCE</scope>
    <source>
        <strain evidence="1">I3M17_2</strain>
    </source>
</reference>
<gene>
    <name evidence="1" type="ORF">Q4521_21475</name>
</gene>
<sequence length="91" mass="10392">FNKRPKPFVQFRDETAKGYYSLKYEGKGKPKSLVQKIDIAPNTQYELSVQLKIKSGTKGKVIFDTNGSFDNTCKFELNATSKTDEWVTYKG</sequence>
<name>A0AAW7XEU4_9GAMM</name>
<protein>
    <recommendedName>
        <fullName evidence="3">CBM-cenC domain-containing protein</fullName>
    </recommendedName>
</protein>
<evidence type="ECO:0000313" key="1">
    <source>
        <dbReference type="EMBL" id="MDO6425066.1"/>
    </source>
</evidence>
<evidence type="ECO:0008006" key="3">
    <source>
        <dbReference type="Google" id="ProtNLM"/>
    </source>
</evidence>
<dbReference type="AlphaFoldDB" id="A0AAW7XEU4"/>
<feature type="non-terminal residue" evidence="1">
    <location>
        <position position="91"/>
    </location>
</feature>
<feature type="non-terminal residue" evidence="1">
    <location>
        <position position="1"/>
    </location>
</feature>
<organism evidence="1 2">
    <name type="scientific">Saccharophagus degradans</name>
    <dbReference type="NCBI Taxonomy" id="86304"/>
    <lineage>
        <taxon>Bacteria</taxon>
        <taxon>Pseudomonadati</taxon>
        <taxon>Pseudomonadota</taxon>
        <taxon>Gammaproteobacteria</taxon>
        <taxon>Cellvibrionales</taxon>
        <taxon>Cellvibrionaceae</taxon>
        <taxon>Saccharophagus</taxon>
    </lineage>
</organism>
<dbReference type="Proteomes" id="UP001169760">
    <property type="component" value="Unassembled WGS sequence"/>
</dbReference>
<dbReference type="EMBL" id="JAUOPB010000213">
    <property type="protein sequence ID" value="MDO6425066.1"/>
    <property type="molecule type" value="Genomic_DNA"/>
</dbReference>